<protein>
    <submittedName>
        <fullName evidence="2">Uncharacterized protein</fullName>
    </submittedName>
</protein>
<dbReference type="Proteomes" id="UP000799428">
    <property type="component" value="Unassembled WGS sequence"/>
</dbReference>
<dbReference type="OrthoDB" id="4934446at2759"/>
<proteinExistence type="predicted"/>
<keyword evidence="3" id="KW-1185">Reference proteome</keyword>
<name>A0A6G1KS54_9PLEO</name>
<gene>
    <name evidence="2" type="ORF">K504DRAFT_497516</name>
</gene>
<evidence type="ECO:0000313" key="3">
    <source>
        <dbReference type="Proteomes" id="UP000799428"/>
    </source>
</evidence>
<evidence type="ECO:0000256" key="1">
    <source>
        <dbReference type="SAM" id="MobiDB-lite"/>
    </source>
</evidence>
<sequence>MARAEEIPSARLFLGPGDELFSSDEIWIVIYQDIAYSTLLAALRPSQTELNNSDTPEPLLVTRTFVPGTMLPKQLSAWTPPAVVPQRLFDFVYRLVSDYSHSWYSSGLCSDNSRGLQQLGFGILSCFTLNFKAGANPTRPNYGLVRWRTWSSAPIIPTVVLGNTVILFSTILDNAARLAQDHYMEVAFEEPIRPDMTYVVTSMTHIQLFRKTQTTFSSTPISLFLSDAHPPSPKAFSWLLNAIHGHCYTLTTHIHRLPVELHETILDYVSNCDIDRAMYASLLDIGVPFDWTVLHDKSRTPLRLLKLRNRINYKDMHILQYVTFWDNYLGLVYQLGDKDEWCYKKEDRFVQTAIWCEVHETVEHVRVRKWGGKWGSQRDEVSKEQEDGGVDRKCHKQESGSAEN</sequence>
<reference evidence="2" key="1">
    <citation type="journal article" date="2020" name="Stud. Mycol.">
        <title>101 Dothideomycetes genomes: a test case for predicting lifestyles and emergence of pathogens.</title>
        <authorList>
            <person name="Haridas S."/>
            <person name="Albert R."/>
            <person name="Binder M."/>
            <person name="Bloem J."/>
            <person name="Labutti K."/>
            <person name="Salamov A."/>
            <person name="Andreopoulos B."/>
            <person name="Baker S."/>
            <person name="Barry K."/>
            <person name="Bills G."/>
            <person name="Bluhm B."/>
            <person name="Cannon C."/>
            <person name="Castanera R."/>
            <person name="Culley D."/>
            <person name="Daum C."/>
            <person name="Ezra D."/>
            <person name="Gonzalez J."/>
            <person name="Henrissat B."/>
            <person name="Kuo A."/>
            <person name="Liang C."/>
            <person name="Lipzen A."/>
            <person name="Lutzoni F."/>
            <person name="Magnuson J."/>
            <person name="Mondo S."/>
            <person name="Nolan M."/>
            <person name="Ohm R."/>
            <person name="Pangilinan J."/>
            <person name="Park H.-J."/>
            <person name="Ramirez L."/>
            <person name="Alfaro M."/>
            <person name="Sun H."/>
            <person name="Tritt A."/>
            <person name="Yoshinaga Y."/>
            <person name="Zwiers L.-H."/>
            <person name="Turgeon B."/>
            <person name="Goodwin S."/>
            <person name="Spatafora J."/>
            <person name="Crous P."/>
            <person name="Grigoriev I."/>
        </authorList>
    </citation>
    <scope>NUCLEOTIDE SEQUENCE</scope>
    <source>
        <strain evidence="2">CBS 279.74</strain>
    </source>
</reference>
<feature type="compositionally biased region" description="Basic and acidic residues" evidence="1">
    <location>
        <begin position="376"/>
        <end position="398"/>
    </location>
</feature>
<accession>A0A6G1KS54</accession>
<dbReference type="AlphaFoldDB" id="A0A6G1KS54"/>
<evidence type="ECO:0000313" key="2">
    <source>
        <dbReference type="EMBL" id="KAF2715640.1"/>
    </source>
</evidence>
<feature type="region of interest" description="Disordered" evidence="1">
    <location>
        <begin position="374"/>
        <end position="404"/>
    </location>
</feature>
<organism evidence="2 3">
    <name type="scientific">Pleomassaria siparia CBS 279.74</name>
    <dbReference type="NCBI Taxonomy" id="1314801"/>
    <lineage>
        <taxon>Eukaryota</taxon>
        <taxon>Fungi</taxon>
        <taxon>Dikarya</taxon>
        <taxon>Ascomycota</taxon>
        <taxon>Pezizomycotina</taxon>
        <taxon>Dothideomycetes</taxon>
        <taxon>Pleosporomycetidae</taxon>
        <taxon>Pleosporales</taxon>
        <taxon>Pleomassariaceae</taxon>
        <taxon>Pleomassaria</taxon>
    </lineage>
</organism>
<dbReference type="EMBL" id="MU005764">
    <property type="protein sequence ID" value="KAF2715640.1"/>
    <property type="molecule type" value="Genomic_DNA"/>
</dbReference>